<feature type="compositionally biased region" description="Basic and acidic residues" evidence="17">
    <location>
        <begin position="278"/>
        <end position="291"/>
    </location>
</feature>
<feature type="binding site" evidence="15">
    <location>
        <begin position="165"/>
        <end position="170"/>
    </location>
    <ligand>
        <name>S-adenosyl-L-methionine</name>
        <dbReference type="ChEBI" id="CHEBI:59789"/>
    </ligand>
</feature>
<keyword evidence="7 15" id="KW-0963">Cytoplasm</keyword>
<comment type="subunit">
    <text evidence="4 15 16">Homodimer.</text>
</comment>
<evidence type="ECO:0000256" key="12">
    <source>
        <dbReference type="ARBA" id="ARBA00029736"/>
    </source>
</evidence>
<keyword evidence="10 15" id="KW-0949">S-adenosyl-L-methionine</keyword>
<dbReference type="AlphaFoldDB" id="A0A386UHK5"/>
<dbReference type="NCBIfam" id="NF000648">
    <property type="entry name" value="PRK00026.1"/>
    <property type="match status" value="1"/>
</dbReference>
<dbReference type="Proteomes" id="UP000272010">
    <property type="component" value="Chromosome"/>
</dbReference>
<dbReference type="HAMAP" id="MF_00605">
    <property type="entry name" value="TrmD"/>
    <property type="match status" value="1"/>
</dbReference>
<gene>
    <name evidence="15" type="primary">trmD</name>
    <name evidence="19" type="ORF">PY32053_00227</name>
</gene>
<dbReference type="CDD" id="cd18080">
    <property type="entry name" value="TrmD-like"/>
    <property type="match status" value="1"/>
</dbReference>
<evidence type="ECO:0000256" key="3">
    <source>
        <dbReference type="ARBA" id="ARBA00007630"/>
    </source>
</evidence>
<evidence type="ECO:0000256" key="13">
    <source>
        <dbReference type="ARBA" id="ARBA00033392"/>
    </source>
</evidence>
<sequence>MTDQPNAGGGKSHGRLSIRASLQPRDLMAEPQVRGAWTAQVVTLFPEAFPGVLGLSLTGRALAEGLWNLRTTDLRPFGIGRHRNVDDTPAGGGAGMVIRPDVMDAALREAGPGLPVIYLSPRGKPFTQARARALANGPGMTLICGRFEGVDQRVLDAHAVEEISIGDYVLTGGELAAQVLIDATVRLIPRVLGNQESLAEESFSDGLLEHPQYTKPALWEGRAIPEVLLSGNHAAIATWRRDMAERLTKERRPDLWRAYGETRMDPAKDRQLSGASDQSRDYREQPKELKR</sequence>
<dbReference type="Gene3D" id="3.40.1280.10">
    <property type="match status" value="1"/>
</dbReference>
<dbReference type="GO" id="GO:0002939">
    <property type="term" value="P:tRNA N1-guanine methylation"/>
    <property type="evidence" value="ECO:0007669"/>
    <property type="project" value="TreeGrafter"/>
</dbReference>
<evidence type="ECO:0000256" key="14">
    <source>
        <dbReference type="ARBA" id="ARBA00047783"/>
    </source>
</evidence>
<evidence type="ECO:0000313" key="20">
    <source>
        <dbReference type="Proteomes" id="UP000272010"/>
    </source>
</evidence>
<evidence type="ECO:0000256" key="5">
    <source>
        <dbReference type="ARBA" id="ARBA00012807"/>
    </source>
</evidence>
<evidence type="ECO:0000256" key="17">
    <source>
        <dbReference type="SAM" id="MobiDB-lite"/>
    </source>
</evidence>
<evidence type="ECO:0000256" key="9">
    <source>
        <dbReference type="ARBA" id="ARBA00022679"/>
    </source>
</evidence>
<feature type="binding site" evidence="15">
    <location>
        <position position="145"/>
    </location>
    <ligand>
        <name>S-adenosyl-L-methionine</name>
        <dbReference type="ChEBI" id="CHEBI:59789"/>
    </ligand>
</feature>
<evidence type="ECO:0000259" key="18">
    <source>
        <dbReference type="Pfam" id="PF01746"/>
    </source>
</evidence>
<comment type="function">
    <text evidence="1 15 16">Specifically methylates guanosine-37 in various tRNAs.</text>
</comment>
<dbReference type="GO" id="GO:0005829">
    <property type="term" value="C:cytosol"/>
    <property type="evidence" value="ECO:0007669"/>
    <property type="project" value="TreeGrafter"/>
</dbReference>
<evidence type="ECO:0000256" key="7">
    <source>
        <dbReference type="ARBA" id="ARBA00022490"/>
    </source>
</evidence>
<dbReference type="NCBIfam" id="TIGR00088">
    <property type="entry name" value="trmD"/>
    <property type="match status" value="1"/>
</dbReference>
<dbReference type="InterPro" id="IPR002649">
    <property type="entry name" value="tRNA_m1G_MeTrfase_TrmD"/>
</dbReference>
<dbReference type="Pfam" id="PF01746">
    <property type="entry name" value="tRNA_m1G_MT"/>
    <property type="match status" value="1"/>
</dbReference>
<evidence type="ECO:0000256" key="15">
    <source>
        <dbReference type="HAMAP-Rule" id="MF_00605"/>
    </source>
</evidence>
<keyword evidence="11 15" id="KW-0819">tRNA processing</keyword>
<dbReference type="EC" id="2.1.1.228" evidence="5 15"/>
<feature type="compositionally biased region" description="Basic and acidic residues" evidence="17">
    <location>
        <begin position="255"/>
        <end position="271"/>
    </location>
</feature>
<comment type="catalytic activity">
    <reaction evidence="14 15 16">
        <text>guanosine(37) in tRNA + S-adenosyl-L-methionine = N(1)-methylguanosine(37) in tRNA + S-adenosyl-L-homocysteine + H(+)</text>
        <dbReference type="Rhea" id="RHEA:36899"/>
        <dbReference type="Rhea" id="RHEA-COMP:10145"/>
        <dbReference type="Rhea" id="RHEA-COMP:10147"/>
        <dbReference type="ChEBI" id="CHEBI:15378"/>
        <dbReference type="ChEBI" id="CHEBI:57856"/>
        <dbReference type="ChEBI" id="CHEBI:59789"/>
        <dbReference type="ChEBI" id="CHEBI:73542"/>
        <dbReference type="ChEBI" id="CHEBI:74269"/>
        <dbReference type="EC" id="2.1.1.228"/>
    </reaction>
</comment>
<organism evidence="19 20">
    <name type="scientific">Paracoccus yeei</name>
    <dbReference type="NCBI Taxonomy" id="147645"/>
    <lineage>
        <taxon>Bacteria</taxon>
        <taxon>Pseudomonadati</taxon>
        <taxon>Pseudomonadota</taxon>
        <taxon>Alphaproteobacteria</taxon>
        <taxon>Rhodobacterales</taxon>
        <taxon>Paracoccaceae</taxon>
        <taxon>Paracoccus</taxon>
    </lineage>
</organism>
<evidence type="ECO:0000256" key="2">
    <source>
        <dbReference type="ARBA" id="ARBA00004496"/>
    </source>
</evidence>
<dbReference type="InterPro" id="IPR023148">
    <property type="entry name" value="tRNA_m1G_MeTrfase_C_sf"/>
</dbReference>
<keyword evidence="9 15" id="KW-0808">Transferase</keyword>
<dbReference type="RefSeq" id="WP_120440174.1">
    <property type="nucleotide sequence ID" value="NZ_CP031078.1"/>
</dbReference>
<comment type="similarity">
    <text evidence="3 15 16">Belongs to the RNA methyltransferase TrmD family.</text>
</comment>
<reference evidence="20" key="1">
    <citation type="submission" date="2018-07" db="EMBL/GenBank/DDBJ databases">
        <title>Genome Structure of the Opportunistic Pathogen Paracoccus yeei (Alphaproteobacteria) and Identification of Putative Virulence Factors.</title>
        <authorList>
            <person name="Lasek R."/>
            <person name="Szuplewska M."/>
            <person name="Mitura M."/>
            <person name="Decewicz P."/>
            <person name="Chmielowska C."/>
            <person name="Pawlot A."/>
            <person name="Sentkowska D."/>
            <person name="Czarnecki J."/>
            <person name="Bartosik D."/>
        </authorList>
    </citation>
    <scope>NUCLEOTIDE SEQUENCE [LARGE SCALE GENOMIC DNA]</scope>
    <source>
        <strain evidence="20">CCUG 32053</strain>
    </source>
</reference>
<dbReference type="PANTHER" id="PTHR46417:SF1">
    <property type="entry name" value="TRNA (GUANINE-N(1)-)-METHYLTRANSFERASE"/>
    <property type="match status" value="1"/>
</dbReference>
<keyword evidence="8 15" id="KW-0489">Methyltransferase</keyword>
<feature type="region of interest" description="Disordered" evidence="17">
    <location>
        <begin position="255"/>
        <end position="291"/>
    </location>
</feature>
<feature type="domain" description="tRNA methyltransferase TRMD/TRM10-type" evidence="18">
    <location>
        <begin position="40"/>
        <end position="257"/>
    </location>
</feature>
<evidence type="ECO:0000313" key="19">
    <source>
        <dbReference type="EMBL" id="AYE99925.1"/>
    </source>
</evidence>
<evidence type="ECO:0000256" key="4">
    <source>
        <dbReference type="ARBA" id="ARBA00011738"/>
    </source>
</evidence>
<dbReference type="InterPro" id="IPR029028">
    <property type="entry name" value="Alpha/beta_knot_MTases"/>
</dbReference>
<dbReference type="Gene3D" id="1.10.1270.20">
    <property type="entry name" value="tRNA(m1g37)methyltransferase, domain 2"/>
    <property type="match status" value="1"/>
</dbReference>
<dbReference type="InterPro" id="IPR029026">
    <property type="entry name" value="tRNA_m1G_MTases_N"/>
</dbReference>
<proteinExistence type="inferred from homology"/>
<evidence type="ECO:0000256" key="16">
    <source>
        <dbReference type="RuleBase" id="RU003464"/>
    </source>
</evidence>
<protein>
    <recommendedName>
        <fullName evidence="6 15">tRNA (guanine-N(1)-)-methyltransferase</fullName>
        <ecNumber evidence="5 15">2.1.1.228</ecNumber>
    </recommendedName>
    <alternativeName>
        <fullName evidence="12 15">M1G-methyltransferase</fullName>
    </alternativeName>
    <alternativeName>
        <fullName evidence="13 15">tRNA [GM37] methyltransferase</fullName>
    </alternativeName>
</protein>
<name>A0A386UHK5_9RHOB</name>
<evidence type="ECO:0000256" key="6">
    <source>
        <dbReference type="ARBA" id="ARBA00014679"/>
    </source>
</evidence>
<evidence type="ECO:0000256" key="1">
    <source>
        <dbReference type="ARBA" id="ARBA00002634"/>
    </source>
</evidence>
<dbReference type="GO" id="GO:0052906">
    <property type="term" value="F:tRNA (guanine(37)-N1)-methyltransferase activity"/>
    <property type="evidence" value="ECO:0007669"/>
    <property type="project" value="UniProtKB-UniRule"/>
</dbReference>
<dbReference type="InterPro" id="IPR016009">
    <property type="entry name" value="tRNA_MeTrfase_TRMD/TRM10"/>
</dbReference>
<dbReference type="EMBL" id="CP031078">
    <property type="protein sequence ID" value="AYE99925.1"/>
    <property type="molecule type" value="Genomic_DNA"/>
</dbReference>
<evidence type="ECO:0000256" key="8">
    <source>
        <dbReference type="ARBA" id="ARBA00022603"/>
    </source>
</evidence>
<accession>A0A386UHK5</accession>
<evidence type="ECO:0000256" key="10">
    <source>
        <dbReference type="ARBA" id="ARBA00022691"/>
    </source>
</evidence>
<dbReference type="SUPFAM" id="SSF75217">
    <property type="entry name" value="alpha/beta knot"/>
    <property type="match status" value="1"/>
</dbReference>
<evidence type="ECO:0000256" key="11">
    <source>
        <dbReference type="ARBA" id="ARBA00022694"/>
    </source>
</evidence>
<dbReference type="PANTHER" id="PTHR46417">
    <property type="entry name" value="TRNA (GUANINE-N(1)-)-METHYLTRANSFERASE"/>
    <property type="match status" value="1"/>
</dbReference>
<comment type="subcellular location">
    <subcellularLocation>
        <location evidence="2 15 16">Cytoplasm</location>
    </subcellularLocation>
</comment>